<reference evidence="2" key="1">
    <citation type="submission" date="2022-12" db="EMBL/GenBank/DDBJ databases">
        <title>Gycomyces niveus sp.nov., a novel actinomycete isolated from soil in Shouguang.</title>
        <authorList>
            <person name="Yang X."/>
        </authorList>
    </citation>
    <scope>NUCLEOTIDE SEQUENCE</scope>
    <source>
        <strain evidence="2">DSM 44724</strain>
    </source>
</reference>
<feature type="compositionally biased region" description="Basic and acidic residues" evidence="1">
    <location>
        <begin position="67"/>
        <end position="76"/>
    </location>
</feature>
<protein>
    <submittedName>
        <fullName evidence="2">Uncharacterized protein</fullName>
    </submittedName>
</protein>
<gene>
    <name evidence="3" type="ORF">J2S69_002565</name>
    <name evidence="2" type="ORF">O2L01_15145</name>
</gene>
<dbReference type="Proteomes" id="UP001145799">
    <property type="component" value="Unassembled WGS sequence"/>
</dbReference>
<organism evidence="2 4">
    <name type="scientific">Glycomyces lechevalierae</name>
    <dbReference type="NCBI Taxonomy" id="256034"/>
    <lineage>
        <taxon>Bacteria</taxon>
        <taxon>Bacillati</taxon>
        <taxon>Actinomycetota</taxon>
        <taxon>Actinomycetes</taxon>
        <taxon>Glycomycetales</taxon>
        <taxon>Glycomycetaceae</taxon>
        <taxon>Glycomyces</taxon>
    </lineage>
</organism>
<dbReference type="EMBL" id="JAPZVQ010000009">
    <property type="protein sequence ID" value="MDA1386331.1"/>
    <property type="molecule type" value="Genomic_DNA"/>
</dbReference>
<sequence length="76" mass="7938">MTRLGAAMLMFTDVHETAANVAVGAPADGRAELEFTMRANGGARVAPNASAALVVGDFHTRTTGPGRRSDPSRRRA</sequence>
<evidence type="ECO:0000313" key="4">
    <source>
        <dbReference type="Proteomes" id="UP001145799"/>
    </source>
</evidence>
<dbReference type="EMBL" id="JAVDYD010000001">
    <property type="protein sequence ID" value="MDR7338846.1"/>
    <property type="molecule type" value="Genomic_DNA"/>
</dbReference>
<evidence type="ECO:0000313" key="2">
    <source>
        <dbReference type="EMBL" id="MDA1386331.1"/>
    </source>
</evidence>
<dbReference type="Proteomes" id="UP001183604">
    <property type="component" value="Unassembled WGS sequence"/>
</dbReference>
<keyword evidence="5" id="KW-1185">Reference proteome</keyword>
<name>A0A9X3PIV5_9ACTN</name>
<evidence type="ECO:0000256" key="1">
    <source>
        <dbReference type="SAM" id="MobiDB-lite"/>
    </source>
</evidence>
<feature type="region of interest" description="Disordered" evidence="1">
    <location>
        <begin position="57"/>
        <end position="76"/>
    </location>
</feature>
<dbReference type="AlphaFoldDB" id="A0A9X3PIV5"/>
<comment type="caution">
    <text evidence="2">The sequence shown here is derived from an EMBL/GenBank/DDBJ whole genome shotgun (WGS) entry which is preliminary data.</text>
</comment>
<accession>A0A9X3PIV5</accession>
<evidence type="ECO:0000313" key="3">
    <source>
        <dbReference type="EMBL" id="MDR7338846.1"/>
    </source>
</evidence>
<evidence type="ECO:0000313" key="5">
    <source>
        <dbReference type="Proteomes" id="UP001183604"/>
    </source>
</evidence>
<dbReference type="RefSeq" id="WP_270122799.1">
    <property type="nucleotide sequence ID" value="NZ_BAAAOM010000004.1"/>
</dbReference>
<reference evidence="3 5" key="2">
    <citation type="submission" date="2023-07" db="EMBL/GenBank/DDBJ databases">
        <title>Sequencing the genomes of 1000 actinobacteria strains.</title>
        <authorList>
            <person name="Klenk H.-P."/>
        </authorList>
    </citation>
    <scope>NUCLEOTIDE SEQUENCE [LARGE SCALE GENOMIC DNA]</scope>
    <source>
        <strain evidence="3 5">DSM 44724</strain>
    </source>
</reference>
<proteinExistence type="predicted"/>